<organism evidence="1">
    <name type="scientific">metagenome</name>
    <dbReference type="NCBI Taxonomy" id="256318"/>
    <lineage>
        <taxon>unclassified sequences</taxon>
        <taxon>metagenomes</taxon>
    </lineage>
</organism>
<gene>
    <name evidence="1" type="ORF">NOCA1120461</name>
</gene>
<accession>A0A2P2C8V6</accession>
<evidence type="ECO:0000313" key="1">
    <source>
        <dbReference type="EMBL" id="CUR57262.1"/>
    </source>
</evidence>
<protein>
    <submittedName>
        <fullName evidence="1">Uncharacterized protein</fullName>
    </submittedName>
</protein>
<reference evidence="1" key="1">
    <citation type="submission" date="2015-08" db="EMBL/GenBank/DDBJ databases">
        <authorList>
            <person name="Babu N.S."/>
            <person name="Beckwith C.J."/>
            <person name="Beseler K.G."/>
            <person name="Brison A."/>
            <person name="Carone J.V."/>
            <person name="Caskin T.P."/>
            <person name="Diamond M."/>
            <person name="Durham M.E."/>
            <person name="Foxe J.M."/>
            <person name="Go M."/>
            <person name="Henderson B.A."/>
            <person name="Jones I.B."/>
            <person name="McGettigan J.A."/>
            <person name="Micheletti S.J."/>
            <person name="Nasrallah M.E."/>
            <person name="Ortiz D."/>
            <person name="Piller C.R."/>
            <person name="Privatt S.R."/>
            <person name="Schneider S.L."/>
            <person name="Sharp S."/>
            <person name="Smith T.C."/>
            <person name="Stanton J.D."/>
            <person name="Ullery H.E."/>
            <person name="Wilson R.J."/>
            <person name="Serrano M.G."/>
            <person name="Buck G."/>
            <person name="Lee V."/>
            <person name="Wang Y."/>
            <person name="Carvalho R."/>
            <person name="Voegtly L."/>
            <person name="Shi R."/>
            <person name="Duckworth R."/>
            <person name="Johnson A."/>
            <person name="Loviza R."/>
            <person name="Walstead R."/>
            <person name="Shah Z."/>
            <person name="Kiflezghi M."/>
            <person name="Wade K."/>
            <person name="Ball S.L."/>
            <person name="Bradley K.W."/>
            <person name="Asai D.J."/>
            <person name="Bowman C.A."/>
            <person name="Russell D.A."/>
            <person name="Pope W.H."/>
            <person name="Jacobs-Sera D."/>
            <person name="Hendrix R.W."/>
            <person name="Hatfull G.F."/>
        </authorList>
    </citation>
    <scope>NUCLEOTIDE SEQUENCE</scope>
</reference>
<name>A0A2P2C8V6_9ZZZZ</name>
<dbReference type="AlphaFoldDB" id="A0A2P2C8V6"/>
<sequence length="22" mass="2624">MALIWRSVLRAYPTHILFASMF</sequence>
<dbReference type="EMBL" id="CZKB01000004">
    <property type="protein sequence ID" value="CUR57262.1"/>
    <property type="molecule type" value="Genomic_DNA"/>
</dbReference>
<proteinExistence type="predicted"/>